<proteinExistence type="predicted"/>
<name>A0ABX0KV11_9NEIS</name>
<evidence type="ECO:0000256" key="2">
    <source>
        <dbReference type="SAM" id="MobiDB-lite"/>
    </source>
</evidence>
<evidence type="ECO:0000313" key="6">
    <source>
        <dbReference type="Proteomes" id="UP000712570"/>
    </source>
</evidence>
<dbReference type="Gene3D" id="2.180.10.10">
    <property type="entry name" value="RHS repeat-associated core"/>
    <property type="match status" value="2"/>
</dbReference>
<protein>
    <submittedName>
        <fullName evidence="5">Uncharacterized protein</fullName>
    </submittedName>
</protein>
<dbReference type="Pfam" id="PF05593">
    <property type="entry name" value="RHS_repeat"/>
    <property type="match status" value="1"/>
</dbReference>
<dbReference type="PANTHER" id="PTHR32305:SF15">
    <property type="entry name" value="PROTEIN RHSA-RELATED"/>
    <property type="match status" value="1"/>
</dbReference>
<organism evidence="5 6">
    <name type="scientific">Iodobacter violaceini</name>
    <dbReference type="NCBI Taxonomy" id="3044271"/>
    <lineage>
        <taxon>Bacteria</taxon>
        <taxon>Pseudomonadati</taxon>
        <taxon>Pseudomonadota</taxon>
        <taxon>Betaproteobacteria</taxon>
        <taxon>Neisseriales</taxon>
        <taxon>Chitinibacteraceae</taxon>
        <taxon>Iodobacter</taxon>
    </lineage>
</organism>
<feature type="compositionally biased region" description="Basic and acidic residues" evidence="2">
    <location>
        <begin position="799"/>
        <end position="813"/>
    </location>
</feature>
<comment type="caution">
    <text evidence="5">The sequence shown here is derived from an EMBL/GenBank/DDBJ whole genome shotgun (WGS) entry which is preliminary data.</text>
</comment>
<dbReference type="Pfam" id="PF25023">
    <property type="entry name" value="TEN_YD-shell"/>
    <property type="match status" value="2"/>
</dbReference>
<feature type="domain" description="Teneurin-like YD-shell" evidence="4">
    <location>
        <begin position="468"/>
        <end position="760"/>
    </location>
</feature>
<dbReference type="PANTHER" id="PTHR32305">
    <property type="match status" value="1"/>
</dbReference>
<dbReference type="RefSeq" id="WP_166830329.1">
    <property type="nucleotide sequence ID" value="NZ_JAAOLX010000017.1"/>
</dbReference>
<dbReference type="NCBIfam" id="TIGR03696">
    <property type="entry name" value="Rhs_assc_core"/>
    <property type="match status" value="1"/>
</dbReference>
<evidence type="ECO:0000313" key="5">
    <source>
        <dbReference type="EMBL" id="NHQ88553.1"/>
    </source>
</evidence>
<accession>A0ABX0KV11</accession>
<keyword evidence="1" id="KW-0677">Repeat</keyword>
<dbReference type="InterPro" id="IPR006530">
    <property type="entry name" value="YD"/>
</dbReference>
<feature type="compositionally biased region" description="Polar residues" evidence="2">
    <location>
        <begin position="887"/>
        <end position="896"/>
    </location>
</feature>
<dbReference type="NCBIfam" id="TIGR01643">
    <property type="entry name" value="YD_repeat_2x"/>
    <property type="match status" value="8"/>
</dbReference>
<feature type="domain" description="Teneurin-like YD-shell" evidence="4">
    <location>
        <begin position="20"/>
        <end position="179"/>
    </location>
</feature>
<gene>
    <name evidence="5" type="ORF">HA050_20860</name>
</gene>
<dbReference type="SUPFAM" id="SSF69304">
    <property type="entry name" value="Tricorn protease N-terminal domain"/>
    <property type="match status" value="1"/>
</dbReference>
<feature type="domain" description="HNH/Endo VII superfamily nuclease toxins" evidence="3">
    <location>
        <begin position="836"/>
        <end position="903"/>
    </location>
</feature>
<dbReference type="Pfam" id="PF15657">
    <property type="entry name" value="Tox-HNH-EHHH"/>
    <property type="match status" value="1"/>
</dbReference>
<feature type="region of interest" description="Disordered" evidence="2">
    <location>
        <begin position="884"/>
        <end position="903"/>
    </location>
</feature>
<dbReference type="InterPro" id="IPR022385">
    <property type="entry name" value="Rhs_assc_core"/>
</dbReference>
<sequence length="903" mass="102649">MEWDGQHADAKAIREYADDGSMDIRLAWDKNIDLTYVTDALGQTTEYYFDEKGYNYRIIYPDHNEEWFNFDAKKQLISHIFPDGSTETFEYDDEGNMLLHERQDGSEVRFSYDQQQNPIEILDPTGEKWLRAYNAKNQLIEETDPLGHKTQYAYNEQGLPISITDAKGGKKQIKYRPDGLLQSYSDCSGKTSQWQYDARGRLIVTQDAAGNASQYHYGSDGQLAKIINPDGTQNELQYDAEGRLLSHADALQRKTQFEYDRVGRVSSRLDAAGQTLSYQYDKLGRLIQLTNENNEHYRFSYDLASRLQEETDFSNRRTRYQYEASSGRLLKIEEAGKTTALAYDNAGRLIERSSGQSRERFKYDALGRIYAAKNQYSECHFGFDAVGNLITERHEYKLFGQQQQYNWQHEYDELGNRIASIRPDGQRTDWLIYGSGHVHGMLWNKQEIASFERDDLHRETQRTLGNQLTAHTHFDKMGRITQQTLTGKTSSNRSYKYDPVGQLLGINDSRSGQISYQYDPVGRLIAANSRLGHESFAFDPASNLVGANQQTAPAAANSLAVPAVLGNLLKQYAGTHYKYDARSNLIEKQQGEQITKFSWDGFNRLSKISSQAGETKYFYDVFGRRIGKENAQGKTEFIWDGDVIALEKTAEQTRHYLFEPNSFIPLAQIVEKGESSHAAYYHVDQLGTPQTLSDENGEIAWSAEYKAWGEAQVVISEAAKTAGINNPLRFQGQYADEESGLHYNRYRYYDPEIGRFISSDPIGLMGGINTHAYAPNPVHWIDPLGLACLEKNKKTTFEAQSRRDALRQAKRDAGGPMSQQPTMGRDDLLDGNHQRIIGTDGKPVTSRTYTYTNTDGKQVIIQEHSLGHEKATPLHGSDPHFNVRPPENQQTGSVPNTHGHYNF</sequence>
<dbReference type="InterPro" id="IPR031325">
    <property type="entry name" value="RHS_repeat"/>
</dbReference>
<dbReference type="InterPro" id="IPR028048">
    <property type="entry name" value="Tox-HNH-EHHH"/>
</dbReference>
<evidence type="ECO:0000256" key="1">
    <source>
        <dbReference type="ARBA" id="ARBA00022737"/>
    </source>
</evidence>
<dbReference type="InterPro" id="IPR050708">
    <property type="entry name" value="T6SS_VgrG/RHS"/>
</dbReference>
<dbReference type="Proteomes" id="UP000712570">
    <property type="component" value="Unassembled WGS sequence"/>
</dbReference>
<dbReference type="InterPro" id="IPR056823">
    <property type="entry name" value="TEN-like_YD-shell"/>
</dbReference>
<feature type="region of interest" description="Disordered" evidence="2">
    <location>
        <begin position="799"/>
        <end position="826"/>
    </location>
</feature>
<evidence type="ECO:0000259" key="3">
    <source>
        <dbReference type="Pfam" id="PF15657"/>
    </source>
</evidence>
<dbReference type="EMBL" id="JAAOLX010000017">
    <property type="protein sequence ID" value="NHQ88553.1"/>
    <property type="molecule type" value="Genomic_DNA"/>
</dbReference>
<evidence type="ECO:0000259" key="4">
    <source>
        <dbReference type="Pfam" id="PF25023"/>
    </source>
</evidence>
<keyword evidence="6" id="KW-1185">Reference proteome</keyword>
<reference evidence="5 6" key="1">
    <citation type="submission" date="2020-03" db="EMBL/GenBank/DDBJ databases">
        <title>Draft genome sequence of environmentally isolated violet-colored cultures.</title>
        <authorList>
            <person name="Wilson H.S."/>
        </authorList>
    </citation>
    <scope>NUCLEOTIDE SEQUENCE [LARGE SCALE GENOMIC DNA]</scope>
    <source>
        <strain evidence="5 6">HSC-16F04</strain>
    </source>
</reference>